<keyword evidence="6" id="KW-0507">mRNA processing</keyword>
<evidence type="ECO:0000313" key="17">
    <source>
        <dbReference type="Proteomes" id="UP001152795"/>
    </source>
</evidence>
<evidence type="ECO:0000256" key="14">
    <source>
        <dbReference type="ARBA" id="ARBA00030793"/>
    </source>
</evidence>
<dbReference type="FunFam" id="3.30.70.330:FF:000137">
    <property type="entry name" value="pre-mRNA-splicing factor RBM22"/>
    <property type="match status" value="1"/>
</dbReference>
<comment type="subcellular location">
    <subcellularLocation>
        <location evidence="2">Cytoplasm</location>
    </subcellularLocation>
    <subcellularLocation>
        <location evidence="1">Nucleus</location>
    </subcellularLocation>
</comment>
<dbReference type="OrthoDB" id="10259600at2759"/>
<feature type="region of interest" description="Disordered" evidence="15">
    <location>
        <begin position="305"/>
        <end position="480"/>
    </location>
</feature>
<dbReference type="GO" id="GO:0071007">
    <property type="term" value="C:U2-type catalytic step 2 spliceosome"/>
    <property type="evidence" value="ECO:0007669"/>
    <property type="project" value="TreeGrafter"/>
</dbReference>
<keyword evidence="13" id="KW-0539">Nucleus</keyword>
<keyword evidence="10" id="KW-0862">Zinc</keyword>
<evidence type="ECO:0000256" key="5">
    <source>
        <dbReference type="ARBA" id="ARBA00022490"/>
    </source>
</evidence>
<evidence type="ECO:0000256" key="8">
    <source>
        <dbReference type="ARBA" id="ARBA00022728"/>
    </source>
</evidence>
<dbReference type="InterPro" id="IPR039171">
    <property type="entry name" value="Cwc2/Slt11"/>
</dbReference>
<dbReference type="SMART" id="SM00356">
    <property type="entry name" value="ZnF_C3H1"/>
    <property type="match status" value="1"/>
</dbReference>
<dbReference type="Pfam" id="PF00076">
    <property type="entry name" value="RRM_1"/>
    <property type="match status" value="1"/>
</dbReference>
<keyword evidence="11" id="KW-0694">RNA-binding</keyword>
<dbReference type="GO" id="GO:0000974">
    <property type="term" value="C:Prp19 complex"/>
    <property type="evidence" value="ECO:0007669"/>
    <property type="project" value="TreeGrafter"/>
</dbReference>
<dbReference type="GO" id="GO:0017070">
    <property type="term" value="F:U6 snRNA binding"/>
    <property type="evidence" value="ECO:0007669"/>
    <property type="project" value="TreeGrafter"/>
</dbReference>
<dbReference type="InterPro" id="IPR012677">
    <property type="entry name" value="Nucleotide-bd_a/b_plait_sf"/>
</dbReference>
<dbReference type="PROSITE" id="PS50103">
    <property type="entry name" value="ZF_C3H1"/>
    <property type="match status" value="1"/>
</dbReference>
<dbReference type="FunFam" id="4.10.1000.10:FF:000006">
    <property type="entry name" value="Putative pre-mrna-splicing factor rbm22"/>
    <property type="match status" value="1"/>
</dbReference>
<sequence length="480" mass="53175">MATSKTANTYNRQNWEDAEFPILCQTCLGDNPYLRMMKEKYGRECKICARPFTIFRWCPGARMRFKKTEVCQTCAKMKNICQTCLLDLEYGLPVQVRDHALGLKDEMPKSDVNKEYYTQNAERELANTDSSNPGGSLGKANTPNDLLLKLARTAPYYKRNRPHICSFWVKGECKRGEECPYRHEMPTDPNDPLADQNIKDRFYGVNDPVASKLLDRASKLPSLEPPPDKAITTLYVGGLDGRVLEQDLRDHFYQFGEIRSITMVPKQQCAFVCFTNRFSAETAAENSFNKLIMKGRRLKILWGKSQGAKATPGREGGAKLTPVPGLPEALPPPPASKPEENNFFNLASTSGIPLPPLPMPPPQPLMGAPPMHGQPPLMPPRLPPPPGQRGPYPPGGRGPYPPPPHRFMPPPPFMRGPPPNNIPPPNLPPPNMPPPNMPRGPPPNRGAPPTIHYPSQDPHRMGTGGKEQGLNPPTQPGATS</sequence>
<evidence type="ECO:0000256" key="15">
    <source>
        <dbReference type="SAM" id="MobiDB-lite"/>
    </source>
</evidence>
<dbReference type="GO" id="GO:0008270">
    <property type="term" value="F:zinc ion binding"/>
    <property type="evidence" value="ECO:0007669"/>
    <property type="project" value="UniProtKB-KW"/>
</dbReference>
<evidence type="ECO:0000256" key="11">
    <source>
        <dbReference type="ARBA" id="ARBA00022884"/>
    </source>
</evidence>
<evidence type="ECO:0000256" key="12">
    <source>
        <dbReference type="ARBA" id="ARBA00023187"/>
    </source>
</evidence>
<dbReference type="SMART" id="SM00360">
    <property type="entry name" value="RRM"/>
    <property type="match status" value="1"/>
</dbReference>
<feature type="compositionally biased region" description="Polar residues" evidence="15">
    <location>
        <begin position="342"/>
        <end position="351"/>
    </location>
</feature>
<keyword evidence="12" id="KW-0508">mRNA splicing</keyword>
<evidence type="ECO:0000256" key="1">
    <source>
        <dbReference type="ARBA" id="ARBA00004123"/>
    </source>
</evidence>
<dbReference type="InterPro" id="IPR048995">
    <property type="entry name" value="STL11/RBM22-like_N"/>
</dbReference>
<name>A0A6S7GTU6_PARCT</name>
<dbReference type="PANTHER" id="PTHR14089">
    <property type="entry name" value="PRE-MRNA-SPLICING FACTOR RBM22"/>
    <property type="match status" value="1"/>
</dbReference>
<keyword evidence="5" id="KW-0963">Cytoplasm</keyword>
<dbReference type="InterPro" id="IPR000571">
    <property type="entry name" value="Znf_CCCH"/>
</dbReference>
<evidence type="ECO:0000256" key="2">
    <source>
        <dbReference type="ARBA" id="ARBA00004496"/>
    </source>
</evidence>
<gene>
    <name evidence="16" type="ORF">PACLA_8A079720</name>
</gene>
<dbReference type="Proteomes" id="UP001152795">
    <property type="component" value="Unassembled WGS sequence"/>
</dbReference>
<keyword evidence="9" id="KW-0863">Zinc-finger</keyword>
<evidence type="ECO:0000256" key="9">
    <source>
        <dbReference type="ARBA" id="ARBA00022771"/>
    </source>
</evidence>
<evidence type="ECO:0000256" key="4">
    <source>
        <dbReference type="ARBA" id="ARBA00020031"/>
    </source>
</evidence>
<dbReference type="Gene3D" id="4.10.1000.10">
    <property type="entry name" value="Zinc finger, CCCH-type"/>
    <property type="match status" value="1"/>
</dbReference>
<dbReference type="InterPro" id="IPR000504">
    <property type="entry name" value="RRM_dom"/>
</dbReference>
<dbReference type="CDD" id="cd12224">
    <property type="entry name" value="RRM_RBM22"/>
    <property type="match status" value="1"/>
</dbReference>
<dbReference type="PANTHER" id="PTHR14089:SF6">
    <property type="entry name" value="PRE-MRNA-SPLICING FACTOR RBM22"/>
    <property type="match status" value="1"/>
</dbReference>
<dbReference type="InterPro" id="IPR036855">
    <property type="entry name" value="Znf_CCCH_sf"/>
</dbReference>
<evidence type="ECO:0000256" key="10">
    <source>
        <dbReference type="ARBA" id="ARBA00022833"/>
    </source>
</evidence>
<comment type="caution">
    <text evidence="16">The sequence shown here is derived from an EMBL/GenBank/DDBJ whole genome shotgun (WGS) entry which is preliminary data.</text>
</comment>
<accession>A0A6S7GTU6</accession>
<keyword evidence="17" id="KW-1185">Reference proteome</keyword>
<keyword evidence="8" id="KW-0747">Spliceosome</keyword>
<dbReference type="PROSITE" id="PS50102">
    <property type="entry name" value="RRM"/>
    <property type="match status" value="1"/>
</dbReference>
<evidence type="ECO:0000256" key="3">
    <source>
        <dbReference type="ARBA" id="ARBA00007781"/>
    </source>
</evidence>
<dbReference type="GO" id="GO:0036002">
    <property type="term" value="F:pre-mRNA binding"/>
    <property type="evidence" value="ECO:0007669"/>
    <property type="project" value="TreeGrafter"/>
</dbReference>
<dbReference type="GO" id="GO:0005737">
    <property type="term" value="C:cytoplasm"/>
    <property type="evidence" value="ECO:0007669"/>
    <property type="project" value="UniProtKB-SubCell"/>
</dbReference>
<evidence type="ECO:0000256" key="7">
    <source>
        <dbReference type="ARBA" id="ARBA00022723"/>
    </source>
</evidence>
<dbReference type="Pfam" id="PF25584">
    <property type="entry name" value="zf-CCCH_RBM22"/>
    <property type="match status" value="1"/>
</dbReference>
<feature type="compositionally biased region" description="Pro residues" evidence="15">
    <location>
        <begin position="372"/>
        <end position="446"/>
    </location>
</feature>
<evidence type="ECO:0000256" key="13">
    <source>
        <dbReference type="ARBA" id="ARBA00023242"/>
    </source>
</evidence>
<proteinExistence type="inferred from homology"/>
<dbReference type="EMBL" id="CACRXK020002271">
    <property type="protein sequence ID" value="CAB3993499.1"/>
    <property type="molecule type" value="Genomic_DNA"/>
</dbReference>
<dbReference type="AlphaFoldDB" id="A0A6S7GTU6"/>
<dbReference type="SUPFAM" id="SSF90229">
    <property type="entry name" value="CCCH zinc finger"/>
    <property type="match status" value="1"/>
</dbReference>
<evidence type="ECO:0000256" key="6">
    <source>
        <dbReference type="ARBA" id="ARBA00022664"/>
    </source>
</evidence>
<dbReference type="SUPFAM" id="SSF54928">
    <property type="entry name" value="RNA-binding domain, RBD"/>
    <property type="match status" value="1"/>
</dbReference>
<dbReference type="GO" id="GO:0008380">
    <property type="term" value="P:RNA splicing"/>
    <property type="evidence" value="ECO:0007669"/>
    <property type="project" value="UniProtKB-KW"/>
</dbReference>
<protein>
    <recommendedName>
        <fullName evidence="4">Pre-mRNA-splicing factor RBM22</fullName>
    </recommendedName>
    <alternativeName>
        <fullName evidence="14">RNA-binding motif protein 22</fullName>
    </alternativeName>
</protein>
<comment type="similarity">
    <text evidence="3">Belongs to the SLT11 family.</text>
</comment>
<organism evidence="16 17">
    <name type="scientific">Paramuricea clavata</name>
    <name type="common">Red gorgonian</name>
    <name type="synonym">Violescent sea-whip</name>
    <dbReference type="NCBI Taxonomy" id="317549"/>
    <lineage>
        <taxon>Eukaryota</taxon>
        <taxon>Metazoa</taxon>
        <taxon>Cnidaria</taxon>
        <taxon>Anthozoa</taxon>
        <taxon>Octocorallia</taxon>
        <taxon>Malacalcyonacea</taxon>
        <taxon>Plexauridae</taxon>
        <taxon>Paramuricea</taxon>
    </lineage>
</organism>
<dbReference type="Pfam" id="PF21369">
    <property type="entry name" value="STL11_N"/>
    <property type="match status" value="1"/>
</dbReference>
<dbReference type="InterPro" id="IPR035979">
    <property type="entry name" value="RBD_domain_sf"/>
</dbReference>
<keyword evidence="7" id="KW-0479">Metal-binding</keyword>
<dbReference type="Gene3D" id="3.30.70.330">
    <property type="match status" value="1"/>
</dbReference>
<dbReference type="GO" id="GO:0071006">
    <property type="term" value="C:U2-type catalytic step 1 spliceosome"/>
    <property type="evidence" value="ECO:0007669"/>
    <property type="project" value="TreeGrafter"/>
</dbReference>
<dbReference type="InterPro" id="IPR057674">
    <property type="entry name" value="Znf-CCCH_RBM22"/>
</dbReference>
<feature type="compositionally biased region" description="Pro residues" evidence="15">
    <location>
        <begin position="353"/>
        <end position="364"/>
    </location>
</feature>
<reference evidence="16" key="1">
    <citation type="submission" date="2020-04" db="EMBL/GenBank/DDBJ databases">
        <authorList>
            <person name="Alioto T."/>
            <person name="Alioto T."/>
            <person name="Gomez Garrido J."/>
        </authorList>
    </citation>
    <scope>NUCLEOTIDE SEQUENCE</scope>
    <source>
        <strain evidence="16">A484AB</strain>
    </source>
</reference>
<evidence type="ECO:0000313" key="16">
    <source>
        <dbReference type="EMBL" id="CAB3993499.1"/>
    </source>
</evidence>
<dbReference type="GO" id="GO:0006397">
    <property type="term" value="P:mRNA processing"/>
    <property type="evidence" value="ECO:0007669"/>
    <property type="project" value="UniProtKB-KW"/>
</dbReference>